<dbReference type="PANTHER" id="PTHR11581">
    <property type="entry name" value="30S/40S RIBOSOMAL PROTEIN S4"/>
    <property type="match status" value="1"/>
</dbReference>
<dbReference type="InterPro" id="IPR014722">
    <property type="entry name" value="Rib_uL2_dom2"/>
</dbReference>
<dbReference type="Pfam" id="PF16121">
    <property type="entry name" value="40S_S4_C"/>
    <property type="match status" value="1"/>
</dbReference>
<gene>
    <name evidence="2" type="ORF">CSSPJE1EN1_LOCUS1142</name>
</gene>
<name>A0ABP0VML1_9BRYO</name>
<dbReference type="Proteomes" id="UP001497444">
    <property type="component" value="Chromosome 1"/>
</dbReference>
<evidence type="ECO:0000259" key="1">
    <source>
        <dbReference type="Pfam" id="PF16121"/>
    </source>
</evidence>
<organism evidence="2 3">
    <name type="scientific">Sphagnum jensenii</name>
    <dbReference type="NCBI Taxonomy" id="128206"/>
    <lineage>
        <taxon>Eukaryota</taxon>
        <taxon>Viridiplantae</taxon>
        <taxon>Streptophyta</taxon>
        <taxon>Embryophyta</taxon>
        <taxon>Bryophyta</taxon>
        <taxon>Sphagnophytina</taxon>
        <taxon>Sphagnopsida</taxon>
        <taxon>Sphagnales</taxon>
        <taxon>Sphagnaceae</taxon>
        <taxon>Sphagnum</taxon>
    </lineage>
</organism>
<dbReference type="Gene3D" id="2.30.30.30">
    <property type="match status" value="1"/>
</dbReference>
<feature type="domain" description="Small ribosomal subunit protein eS4 C-terminal" evidence="1">
    <location>
        <begin position="31"/>
        <end position="73"/>
    </location>
</feature>
<dbReference type="PANTHER" id="PTHR11581:SF0">
    <property type="entry name" value="SMALL RIBOSOMAL SUBUNIT PROTEIN ES4"/>
    <property type="match status" value="1"/>
</dbReference>
<sequence>MVTGGHNRGCIGVIQHRKKHKGSFDAIHVVDAAGHQFTAWMVNVFTIGQGTKPCFTLPQGKGIKLSIVHEAKKWATLRLLLHRLV</sequence>
<dbReference type="InterPro" id="IPR032277">
    <property type="entry name" value="Ribosomal_eS4_C"/>
</dbReference>
<proteinExistence type="predicted"/>
<evidence type="ECO:0000313" key="3">
    <source>
        <dbReference type="Proteomes" id="UP001497444"/>
    </source>
</evidence>
<dbReference type="InterPro" id="IPR041982">
    <property type="entry name" value="Ribosomal_eS4_KOW"/>
</dbReference>
<protein>
    <recommendedName>
        <fullName evidence="1">Small ribosomal subunit protein eS4 C-terminal domain-containing protein</fullName>
    </recommendedName>
</protein>
<accession>A0ABP0VML1</accession>
<keyword evidence="3" id="KW-1185">Reference proteome</keyword>
<dbReference type="EMBL" id="OZ020096">
    <property type="protein sequence ID" value="CAK9255664.1"/>
    <property type="molecule type" value="Genomic_DNA"/>
</dbReference>
<evidence type="ECO:0000313" key="2">
    <source>
        <dbReference type="EMBL" id="CAK9255664.1"/>
    </source>
</evidence>
<dbReference type="CDD" id="cd06087">
    <property type="entry name" value="KOW_RPS4"/>
    <property type="match status" value="1"/>
</dbReference>
<reference evidence="2 3" key="1">
    <citation type="submission" date="2024-02" db="EMBL/GenBank/DDBJ databases">
        <authorList>
            <consortium name="ELIXIR-Norway"/>
            <consortium name="Elixir Norway"/>
        </authorList>
    </citation>
    <scope>NUCLEOTIDE SEQUENCE [LARGE SCALE GENOMIC DNA]</scope>
</reference>
<dbReference type="InterPro" id="IPR000876">
    <property type="entry name" value="Ribosomal_eS4"/>
</dbReference>